<name>A0A7D5TW22_9EURY</name>
<dbReference type="InterPro" id="IPR050855">
    <property type="entry name" value="NDM-1-like"/>
</dbReference>
<keyword evidence="3" id="KW-1185">Reference proteome</keyword>
<dbReference type="InterPro" id="IPR036866">
    <property type="entry name" value="RibonucZ/Hydroxyglut_hydro"/>
</dbReference>
<reference evidence="2 3" key="1">
    <citation type="submission" date="2020-07" db="EMBL/GenBank/DDBJ databases">
        <title>Halosimplex litoreum sp. nov. and Halosimplex rubrum sp. nov., isolated from different salt environments.</title>
        <authorList>
            <person name="Cui H."/>
        </authorList>
    </citation>
    <scope>NUCLEOTIDE SEQUENCE [LARGE SCALE GENOMIC DNA]</scope>
    <source>
        <strain evidence="2 3">R2</strain>
    </source>
</reference>
<accession>A0A7D5TW22</accession>
<gene>
    <name evidence="2" type="ORF">HZS54_19465</name>
</gene>
<dbReference type="InterPro" id="IPR001279">
    <property type="entry name" value="Metallo-B-lactamas"/>
</dbReference>
<dbReference type="RefSeq" id="WP_179918716.1">
    <property type="nucleotide sequence ID" value="NZ_CP058909.1"/>
</dbReference>
<dbReference type="KEGG" id="hpel:HZS54_19465"/>
<dbReference type="AlphaFoldDB" id="A0A7D5TW22"/>
<dbReference type="PANTHER" id="PTHR42951">
    <property type="entry name" value="METALLO-BETA-LACTAMASE DOMAIN-CONTAINING"/>
    <property type="match status" value="1"/>
</dbReference>
<dbReference type="SMART" id="SM00849">
    <property type="entry name" value="Lactamase_B"/>
    <property type="match status" value="1"/>
</dbReference>
<dbReference type="Gene3D" id="3.60.15.10">
    <property type="entry name" value="Ribonuclease Z/Hydroxyacylglutathione hydrolase-like"/>
    <property type="match status" value="1"/>
</dbReference>
<evidence type="ECO:0000313" key="3">
    <source>
        <dbReference type="Proteomes" id="UP000509346"/>
    </source>
</evidence>
<evidence type="ECO:0000313" key="2">
    <source>
        <dbReference type="EMBL" id="QLH83674.1"/>
    </source>
</evidence>
<dbReference type="EMBL" id="CP058909">
    <property type="protein sequence ID" value="QLH83674.1"/>
    <property type="molecule type" value="Genomic_DNA"/>
</dbReference>
<dbReference type="GO" id="GO:0016787">
    <property type="term" value="F:hydrolase activity"/>
    <property type="evidence" value="ECO:0007669"/>
    <property type="project" value="UniProtKB-KW"/>
</dbReference>
<sequence length="232" mass="25737">MAGQDSDHATEVASDVYLLSEFPRRYLNAYVVGDVLVDAGTRWWGRRLVRRLRAHDIEKHVLTHAHPDHQGMTAAVCEEIDIPVLCHEDERAVVESGETSPPMPQNRTNELFERFMAGDGHPVAEAVEAGDSVGEFEVVETPGNAPGHISLWREADGTVLLGDVLSNIHLFSLRYGLHELPSRFTHSPTRSIESARKIADLEPDLVCFGHGPPLTDGTRFQDFVADLGQSRR</sequence>
<dbReference type="CDD" id="cd07721">
    <property type="entry name" value="yflN-like_MBL-fold"/>
    <property type="match status" value="1"/>
</dbReference>
<organism evidence="2 3">
    <name type="scientific">Halosimplex pelagicum</name>
    <dbReference type="NCBI Taxonomy" id="869886"/>
    <lineage>
        <taxon>Archaea</taxon>
        <taxon>Methanobacteriati</taxon>
        <taxon>Methanobacteriota</taxon>
        <taxon>Stenosarchaea group</taxon>
        <taxon>Halobacteria</taxon>
        <taxon>Halobacteriales</taxon>
        <taxon>Haloarculaceae</taxon>
        <taxon>Halosimplex</taxon>
    </lineage>
</organism>
<protein>
    <submittedName>
        <fullName evidence="2">MBL fold metallo-hydrolase</fullName>
    </submittedName>
</protein>
<dbReference type="SUPFAM" id="SSF56281">
    <property type="entry name" value="Metallo-hydrolase/oxidoreductase"/>
    <property type="match status" value="1"/>
</dbReference>
<dbReference type="Pfam" id="PF00753">
    <property type="entry name" value="Lactamase_B"/>
    <property type="match status" value="1"/>
</dbReference>
<dbReference type="GeneID" id="56084816"/>
<feature type="domain" description="Metallo-beta-lactamase" evidence="1">
    <location>
        <begin position="26"/>
        <end position="210"/>
    </location>
</feature>
<evidence type="ECO:0000259" key="1">
    <source>
        <dbReference type="SMART" id="SM00849"/>
    </source>
</evidence>
<dbReference type="Proteomes" id="UP000509346">
    <property type="component" value="Chromosome"/>
</dbReference>
<proteinExistence type="predicted"/>
<dbReference type="OrthoDB" id="197151at2157"/>
<keyword evidence="2" id="KW-0378">Hydrolase</keyword>
<dbReference type="PANTHER" id="PTHR42951:SF17">
    <property type="entry name" value="METALLO-BETA-LACTAMASE DOMAIN-CONTAINING PROTEIN"/>
    <property type="match status" value="1"/>
</dbReference>